<protein>
    <recommendedName>
        <fullName evidence="4">Core-binding (CB) domain-containing protein</fullName>
    </recommendedName>
</protein>
<reference evidence="2 3" key="1">
    <citation type="submission" date="2024-03" db="EMBL/GenBank/DDBJ databases">
        <title>Human intestinal bacterial collection.</title>
        <authorList>
            <person name="Pauvert C."/>
            <person name="Hitch T.C.A."/>
            <person name="Clavel T."/>
        </authorList>
    </citation>
    <scope>NUCLEOTIDE SEQUENCE [LARGE SCALE GENOMIC DNA]</scope>
    <source>
        <strain evidence="2 3">CLA-SR-H028</strain>
    </source>
</reference>
<evidence type="ECO:0000313" key="3">
    <source>
        <dbReference type="Proteomes" id="UP001457898"/>
    </source>
</evidence>
<dbReference type="Proteomes" id="UP001457898">
    <property type="component" value="Unassembled WGS sequence"/>
</dbReference>
<proteinExistence type="predicted"/>
<evidence type="ECO:0000256" key="1">
    <source>
        <dbReference type="ARBA" id="ARBA00023125"/>
    </source>
</evidence>
<comment type="caution">
    <text evidence="2">The sequence shown here is derived from an EMBL/GenBank/DDBJ whole genome shotgun (WGS) entry which is preliminary data.</text>
</comment>
<dbReference type="RefSeq" id="WP_243128856.1">
    <property type="nucleotide sequence ID" value="NZ_JBBMFP010000028.1"/>
</dbReference>
<evidence type="ECO:0000313" key="2">
    <source>
        <dbReference type="EMBL" id="MEQ2433755.1"/>
    </source>
</evidence>
<evidence type="ECO:0008006" key="4">
    <source>
        <dbReference type="Google" id="ProtNLM"/>
    </source>
</evidence>
<dbReference type="InterPro" id="IPR010998">
    <property type="entry name" value="Integrase_recombinase_N"/>
</dbReference>
<dbReference type="Gene3D" id="1.10.150.130">
    <property type="match status" value="1"/>
</dbReference>
<organism evidence="2 3">
    <name type="scientific">Blautia caccae</name>
    <dbReference type="NCBI Taxonomy" id="3133175"/>
    <lineage>
        <taxon>Bacteria</taxon>
        <taxon>Bacillati</taxon>
        <taxon>Bacillota</taxon>
        <taxon>Clostridia</taxon>
        <taxon>Lachnospirales</taxon>
        <taxon>Lachnospiraceae</taxon>
        <taxon>Blautia</taxon>
    </lineage>
</organism>
<accession>A0ABV1DUV9</accession>
<keyword evidence="1" id="KW-0238">DNA-binding</keyword>
<keyword evidence="3" id="KW-1185">Reference proteome</keyword>
<name>A0ABV1DUV9_9FIRM</name>
<sequence>MRRHKKSKAQDSAFFWSPLRFLEHELPAIRKKSQNTVASYRTSLNICIDYLEDMKGLRRERICFQDLNKENLKDYLVWMGQIREWSPKTCNLRPTVISPLLSYASEECMDITPGFVSSKTISTW</sequence>
<gene>
    <name evidence="2" type="ORF">WMO65_22440</name>
</gene>
<dbReference type="EMBL" id="JBBMFP010000028">
    <property type="protein sequence ID" value="MEQ2433755.1"/>
    <property type="molecule type" value="Genomic_DNA"/>
</dbReference>